<dbReference type="Proteomes" id="UP000429523">
    <property type="component" value="Unassembled WGS sequence"/>
</dbReference>
<evidence type="ECO:0000256" key="1">
    <source>
        <dbReference type="SAM" id="MobiDB-lite"/>
    </source>
</evidence>
<dbReference type="EMBL" id="QXGC01000401">
    <property type="protein sequence ID" value="KAE9237465.1"/>
    <property type="molecule type" value="Genomic_DNA"/>
</dbReference>
<gene>
    <name evidence="3" type="ORF">PF004_g8573</name>
    <name evidence="2" type="ORF">PF009_g10110</name>
</gene>
<feature type="compositionally biased region" description="Basic and acidic residues" evidence="1">
    <location>
        <begin position="31"/>
        <end position="43"/>
    </location>
</feature>
<sequence length="121" mass="13692">MEKQAQSDKFQEAMQQLVGQHLIDSIRTQLKQKEAEHRKERSAKNTTKGQIHAVRILEVTKISPPTPTSMKPTKDKTPAKKVQGKSVVPAKNSIQTNNAMPTARECVHVKKKEYMYALNLI</sequence>
<organism evidence="2 4">
    <name type="scientific">Phytophthora fragariae</name>
    <dbReference type="NCBI Taxonomy" id="53985"/>
    <lineage>
        <taxon>Eukaryota</taxon>
        <taxon>Sar</taxon>
        <taxon>Stramenopiles</taxon>
        <taxon>Oomycota</taxon>
        <taxon>Peronosporomycetes</taxon>
        <taxon>Peronosporales</taxon>
        <taxon>Peronosporaceae</taxon>
        <taxon>Phytophthora</taxon>
    </lineage>
</organism>
<name>A0A6A3F3X6_9STRA</name>
<dbReference type="EMBL" id="QXGF01000448">
    <property type="protein sequence ID" value="KAE8940089.1"/>
    <property type="molecule type" value="Genomic_DNA"/>
</dbReference>
<feature type="region of interest" description="Disordered" evidence="1">
    <location>
        <begin position="29"/>
        <end position="96"/>
    </location>
</feature>
<evidence type="ECO:0000313" key="5">
    <source>
        <dbReference type="Proteomes" id="UP000476176"/>
    </source>
</evidence>
<evidence type="ECO:0000313" key="4">
    <source>
        <dbReference type="Proteomes" id="UP000429523"/>
    </source>
</evidence>
<evidence type="ECO:0000313" key="2">
    <source>
        <dbReference type="EMBL" id="KAE8940089.1"/>
    </source>
</evidence>
<dbReference type="Proteomes" id="UP000476176">
    <property type="component" value="Unassembled WGS sequence"/>
</dbReference>
<protein>
    <submittedName>
        <fullName evidence="2">Uncharacterized protein</fullName>
    </submittedName>
</protein>
<proteinExistence type="predicted"/>
<dbReference type="AlphaFoldDB" id="A0A6A3F3X6"/>
<reference evidence="2 4" key="1">
    <citation type="submission" date="2018-08" db="EMBL/GenBank/DDBJ databases">
        <title>Genomic investigation of the strawberry pathogen Phytophthora fragariae indicates pathogenicity is determined by transcriptional variation in three key races.</title>
        <authorList>
            <person name="Adams T.M."/>
            <person name="Armitage A.D."/>
            <person name="Sobczyk M.K."/>
            <person name="Bates H.J."/>
            <person name="Dunwell J.M."/>
            <person name="Nellist C.F."/>
            <person name="Harrison R.J."/>
        </authorList>
    </citation>
    <scope>NUCLEOTIDE SEQUENCE [LARGE SCALE GENOMIC DNA]</scope>
    <source>
        <strain evidence="3 5">BC-23</strain>
        <strain evidence="2 4">NOV-9</strain>
    </source>
</reference>
<comment type="caution">
    <text evidence="2">The sequence shown here is derived from an EMBL/GenBank/DDBJ whole genome shotgun (WGS) entry which is preliminary data.</text>
</comment>
<evidence type="ECO:0000313" key="3">
    <source>
        <dbReference type="EMBL" id="KAE9237465.1"/>
    </source>
</evidence>
<feature type="compositionally biased region" description="Low complexity" evidence="1">
    <location>
        <begin position="60"/>
        <end position="71"/>
    </location>
</feature>
<accession>A0A6A3F3X6</accession>